<dbReference type="InParanoid" id="A0A409XV21"/>
<evidence type="ECO:0000313" key="2">
    <source>
        <dbReference type="Proteomes" id="UP000283269"/>
    </source>
</evidence>
<dbReference type="EMBL" id="NHYD01000310">
    <property type="protein sequence ID" value="PPQ94541.1"/>
    <property type="molecule type" value="Genomic_DNA"/>
</dbReference>
<evidence type="ECO:0000313" key="1">
    <source>
        <dbReference type="EMBL" id="PPQ94541.1"/>
    </source>
</evidence>
<keyword evidence="2" id="KW-1185">Reference proteome</keyword>
<sequence>MKGKTIADAKAAHAKRYGFTPSKTSSTSSSSKPIVYSFKDPSGKALFMIQIEAPQATTSAETSAKPEFAGLASLTPKQFVTLEGLATTLTIKEIDMLEYHGFISTIDDTPSVTLD</sequence>
<gene>
    <name evidence="1" type="ORF">CVT25_011969</name>
</gene>
<name>A0A409XV21_PSICY</name>
<dbReference type="Proteomes" id="UP000283269">
    <property type="component" value="Unassembled WGS sequence"/>
</dbReference>
<comment type="caution">
    <text evidence="1">The sequence shown here is derived from an EMBL/GenBank/DDBJ whole genome shotgun (WGS) entry which is preliminary data.</text>
</comment>
<dbReference type="AlphaFoldDB" id="A0A409XV21"/>
<accession>A0A409XV21</accession>
<proteinExistence type="predicted"/>
<reference evidence="1 2" key="1">
    <citation type="journal article" date="2018" name="Evol. Lett.">
        <title>Horizontal gene cluster transfer increased hallucinogenic mushroom diversity.</title>
        <authorList>
            <person name="Reynolds H.T."/>
            <person name="Vijayakumar V."/>
            <person name="Gluck-Thaler E."/>
            <person name="Korotkin H.B."/>
            <person name="Matheny P.B."/>
            <person name="Slot J.C."/>
        </authorList>
    </citation>
    <scope>NUCLEOTIDE SEQUENCE [LARGE SCALE GENOMIC DNA]</scope>
    <source>
        <strain evidence="1 2">2631</strain>
    </source>
</reference>
<organism evidence="1 2">
    <name type="scientific">Psilocybe cyanescens</name>
    <dbReference type="NCBI Taxonomy" id="93625"/>
    <lineage>
        <taxon>Eukaryota</taxon>
        <taxon>Fungi</taxon>
        <taxon>Dikarya</taxon>
        <taxon>Basidiomycota</taxon>
        <taxon>Agaricomycotina</taxon>
        <taxon>Agaricomycetes</taxon>
        <taxon>Agaricomycetidae</taxon>
        <taxon>Agaricales</taxon>
        <taxon>Agaricineae</taxon>
        <taxon>Strophariaceae</taxon>
        <taxon>Psilocybe</taxon>
    </lineage>
</organism>
<protein>
    <submittedName>
        <fullName evidence="1">Uncharacterized protein</fullName>
    </submittedName>
</protein>